<keyword evidence="3 12" id="KW-0235">DNA replication</keyword>
<evidence type="ECO:0000256" key="5">
    <source>
        <dbReference type="ARBA" id="ARBA00022801"/>
    </source>
</evidence>
<reference evidence="16 17" key="1">
    <citation type="journal article" date="2020" name="Nature">
        <title>Bacterial chemolithoautotrophy via manganese oxidation.</title>
        <authorList>
            <person name="Yu H."/>
            <person name="Leadbetter J.R."/>
        </authorList>
    </citation>
    <scope>NUCLEOTIDE SEQUENCE [LARGE SCALE GENOMIC DNA]</scope>
    <source>
        <strain evidence="16 17">Mn-1</strain>
    </source>
</reference>
<comment type="catalytic activity">
    <reaction evidence="12">
        <text>Hydrolysis of Ala-|-Gly bond in repressor LexA.</text>
        <dbReference type="EC" id="3.4.21.88"/>
    </reaction>
</comment>
<keyword evidence="4 12" id="KW-0227">DNA damage</keyword>
<dbReference type="Proteomes" id="UP000534783">
    <property type="component" value="Unassembled WGS sequence"/>
</dbReference>
<dbReference type="InterPro" id="IPR015927">
    <property type="entry name" value="Peptidase_S24_S26A/B/C"/>
</dbReference>
<dbReference type="InterPro" id="IPR036388">
    <property type="entry name" value="WH-like_DNA-bd_sf"/>
</dbReference>
<dbReference type="CDD" id="cd06529">
    <property type="entry name" value="S24_LexA-like"/>
    <property type="match status" value="1"/>
</dbReference>
<dbReference type="FunFam" id="2.10.109.10:FF:000001">
    <property type="entry name" value="LexA repressor"/>
    <property type="match status" value="1"/>
</dbReference>
<keyword evidence="10 12" id="KW-0234">DNA repair</keyword>
<comment type="caution">
    <text evidence="16">The sequence shown here is derived from an EMBL/GenBank/DDBJ whole genome shotgun (WGS) entry which is preliminary data.</text>
</comment>
<evidence type="ECO:0000256" key="10">
    <source>
        <dbReference type="ARBA" id="ARBA00023204"/>
    </source>
</evidence>
<dbReference type="InterPro" id="IPR050077">
    <property type="entry name" value="LexA_repressor"/>
</dbReference>
<dbReference type="EMBL" id="VTOW01000004">
    <property type="protein sequence ID" value="NKE72796.1"/>
    <property type="molecule type" value="Genomic_DNA"/>
</dbReference>
<dbReference type="NCBIfam" id="TIGR00498">
    <property type="entry name" value="lexA"/>
    <property type="match status" value="1"/>
</dbReference>
<feature type="site" description="Cleavage; by autolysis" evidence="12">
    <location>
        <begin position="85"/>
        <end position="86"/>
    </location>
</feature>
<gene>
    <name evidence="12 16" type="primary">lexA</name>
    <name evidence="16" type="ORF">MNODULE_18760</name>
</gene>
<keyword evidence="7 12" id="KW-0805">Transcription regulation</keyword>
<evidence type="ECO:0000256" key="3">
    <source>
        <dbReference type="ARBA" id="ARBA00022705"/>
    </source>
</evidence>
<dbReference type="EC" id="3.4.21.88" evidence="12"/>
<dbReference type="Gene3D" id="1.10.10.10">
    <property type="entry name" value="Winged helix-like DNA-binding domain superfamily/Winged helix DNA-binding domain"/>
    <property type="match status" value="1"/>
</dbReference>
<feature type="domain" description="LexA repressor DNA-binding" evidence="15">
    <location>
        <begin position="4"/>
        <end position="63"/>
    </location>
</feature>
<dbReference type="PANTHER" id="PTHR33516:SF2">
    <property type="entry name" value="LEXA REPRESSOR-RELATED"/>
    <property type="match status" value="1"/>
</dbReference>
<dbReference type="InterPro" id="IPR006199">
    <property type="entry name" value="LexA_DNA-bd_dom"/>
</dbReference>
<name>A0A7X6DSX1_9BACT</name>
<protein>
    <recommendedName>
        <fullName evidence="12">LexA repressor</fullName>
        <ecNumber evidence="12">3.4.21.88</ecNumber>
    </recommendedName>
</protein>
<dbReference type="PANTHER" id="PTHR33516">
    <property type="entry name" value="LEXA REPRESSOR"/>
    <property type="match status" value="1"/>
</dbReference>
<evidence type="ECO:0000256" key="7">
    <source>
        <dbReference type="ARBA" id="ARBA00023015"/>
    </source>
</evidence>
<dbReference type="InterPro" id="IPR036390">
    <property type="entry name" value="WH_DNA-bd_sf"/>
</dbReference>
<keyword evidence="17" id="KW-1185">Reference proteome</keyword>
<keyword evidence="2 12" id="KW-0678">Repressor</keyword>
<dbReference type="InterPro" id="IPR036286">
    <property type="entry name" value="LexA/Signal_pep-like_sf"/>
</dbReference>
<dbReference type="GO" id="GO:0006508">
    <property type="term" value="P:proteolysis"/>
    <property type="evidence" value="ECO:0007669"/>
    <property type="project" value="InterPro"/>
</dbReference>
<evidence type="ECO:0000256" key="6">
    <source>
        <dbReference type="ARBA" id="ARBA00022813"/>
    </source>
</evidence>
<organism evidence="16 17">
    <name type="scientific">Candidatus Manganitrophus noduliformans</name>
    <dbReference type="NCBI Taxonomy" id="2606439"/>
    <lineage>
        <taxon>Bacteria</taxon>
        <taxon>Pseudomonadati</taxon>
        <taxon>Nitrospirota</taxon>
        <taxon>Nitrospiria</taxon>
        <taxon>Candidatus Troglogloeales</taxon>
        <taxon>Candidatus Manganitrophaceae</taxon>
        <taxon>Candidatus Manganitrophus</taxon>
    </lineage>
</organism>
<evidence type="ECO:0000256" key="1">
    <source>
        <dbReference type="ARBA" id="ARBA00007484"/>
    </source>
</evidence>
<evidence type="ECO:0000256" key="13">
    <source>
        <dbReference type="RuleBase" id="RU003991"/>
    </source>
</evidence>
<evidence type="ECO:0000256" key="8">
    <source>
        <dbReference type="ARBA" id="ARBA00023125"/>
    </source>
</evidence>
<dbReference type="GO" id="GO:0045892">
    <property type="term" value="P:negative regulation of DNA-templated transcription"/>
    <property type="evidence" value="ECO:0007669"/>
    <property type="project" value="UniProtKB-UniRule"/>
</dbReference>
<evidence type="ECO:0000256" key="4">
    <source>
        <dbReference type="ARBA" id="ARBA00022763"/>
    </source>
</evidence>
<dbReference type="PRINTS" id="PR00726">
    <property type="entry name" value="LEXASERPTASE"/>
</dbReference>
<comment type="similarity">
    <text evidence="1 12 13">Belongs to the peptidase S24 family.</text>
</comment>
<accession>A0A7X6DSX1</accession>
<dbReference type="HAMAP" id="MF_00015">
    <property type="entry name" value="LexA"/>
    <property type="match status" value="1"/>
</dbReference>
<dbReference type="GO" id="GO:0004252">
    <property type="term" value="F:serine-type endopeptidase activity"/>
    <property type="evidence" value="ECO:0007669"/>
    <property type="project" value="UniProtKB-UniRule"/>
</dbReference>
<dbReference type="GO" id="GO:0009432">
    <property type="term" value="P:SOS response"/>
    <property type="evidence" value="ECO:0007669"/>
    <property type="project" value="UniProtKB-UniRule"/>
</dbReference>
<evidence type="ECO:0000256" key="9">
    <source>
        <dbReference type="ARBA" id="ARBA00023163"/>
    </source>
</evidence>
<dbReference type="SUPFAM" id="SSF51306">
    <property type="entry name" value="LexA/Signal peptidase"/>
    <property type="match status" value="1"/>
</dbReference>
<dbReference type="SUPFAM" id="SSF46785">
    <property type="entry name" value="Winged helix' DNA-binding domain"/>
    <property type="match status" value="1"/>
</dbReference>
<keyword evidence="8 12" id="KW-0238">DNA-binding</keyword>
<proteinExistence type="inferred from homology"/>
<dbReference type="Gene3D" id="2.10.109.10">
    <property type="entry name" value="Umud Fragment, subunit A"/>
    <property type="match status" value="1"/>
</dbReference>
<keyword evidence="6 12" id="KW-0068">Autocatalytic cleavage</keyword>
<dbReference type="RefSeq" id="WP_168062733.1">
    <property type="nucleotide sequence ID" value="NZ_VTOW01000004.1"/>
</dbReference>
<keyword evidence="9 12" id="KW-0804">Transcription</keyword>
<dbReference type="Pfam" id="PF00717">
    <property type="entry name" value="Peptidase_S24"/>
    <property type="match status" value="1"/>
</dbReference>
<feature type="domain" description="Peptidase S24/S26A/S26B/S26C" evidence="14">
    <location>
        <begin position="78"/>
        <end position="193"/>
    </location>
</feature>
<dbReference type="Pfam" id="PF01726">
    <property type="entry name" value="LexA_DNA_bind"/>
    <property type="match status" value="1"/>
</dbReference>
<dbReference type="GO" id="GO:0006260">
    <property type="term" value="P:DNA replication"/>
    <property type="evidence" value="ECO:0007669"/>
    <property type="project" value="UniProtKB-UniRule"/>
</dbReference>
<dbReference type="InterPro" id="IPR006200">
    <property type="entry name" value="LexA"/>
</dbReference>
<feature type="active site" description="For autocatalytic cleavage activity" evidence="12">
    <location>
        <position position="157"/>
    </location>
</feature>
<evidence type="ECO:0000313" key="16">
    <source>
        <dbReference type="EMBL" id="NKE72796.1"/>
    </source>
</evidence>
<dbReference type="AlphaFoldDB" id="A0A7X6DSX1"/>
<evidence type="ECO:0000256" key="11">
    <source>
        <dbReference type="ARBA" id="ARBA00023236"/>
    </source>
</evidence>
<feature type="DNA-binding region" description="H-T-H motif" evidence="12">
    <location>
        <begin position="29"/>
        <end position="49"/>
    </location>
</feature>
<comment type="function">
    <text evidence="12">Represses a number of genes involved in the response to DNA damage (SOS response), including recA and lexA. In the presence of single-stranded DNA, RecA interacts with LexA causing an autocatalytic cleavage which disrupts the DNA-binding part of LexA, leading to derepression of the SOS regulon and eventually DNA repair.</text>
</comment>
<dbReference type="GO" id="GO:0003677">
    <property type="term" value="F:DNA binding"/>
    <property type="evidence" value="ECO:0007669"/>
    <property type="project" value="UniProtKB-UniRule"/>
</dbReference>
<evidence type="ECO:0000313" key="17">
    <source>
        <dbReference type="Proteomes" id="UP000534783"/>
    </source>
</evidence>
<evidence type="ECO:0000259" key="15">
    <source>
        <dbReference type="Pfam" id="PF01726"/>
    </source>
</evidence>
<evidence type="ECO:0000256" key="2">
    <source>
        <dbReference type="ARBA" id="ARBA00022491"/>
    </source>
</evidence>
<comment type="subunit">
    <text evidence="12">Homodimer.</text>
</comment>
<dbReference type="InterPro" id="IPR006197">
    <property type="entry name" value="Peptidase_S24_LexA"/>
</dbReference>
<sequence length="199" mass="22022">MANSLTERQQAVLAFLQKYIARQGYPPSEREIARGLGTKWTRGVQLHLAALEEKGFIRRGEGARAIELTGPAQERGLPILGQIAAGKPILAEENRTGMLLLDKSRYPWKDAFLLKVKGDSMKEAGILEGDHVLVQPRSDADSGEIVVAMVEGEATVKRLVKNRKEIFLKPENPAYSPIPVRSGDETKILGKVIGVFRFY</sequence>
<evidence type="ECO:0000256" key="12">
    <source>
        <dbReference type="HAMAP-Rule" id="MF_00015"/>
    </source>
</evidence>
<keyword evidence="5 12" id="KW-0378">Hydrolase</keyword>
<dbReference type="InterPro" id="IPR039418">
    <property type="entry name" value="LexA-like"/>
</dbReference>
<evidence type="ECO:0000259" key="14">
    <source>
        <dbReference type="Pfam" id="PF00717"/>
    </source>
</evidence>
<dbReference type="GO" id="GO:0006281">
    <property type="term" value="P:DNA repair"/>
    <property type="evidence" value="ECO:0007669"/>
    <property type="project" value="UniProtKB-UniRule"/>
</dbReference>
<keyword evidence="11 12" id="KW-0742">SOS response</keyword>
<feature type="active site" description="For autocatalytic cleavage activity" evidence="12">
    <location>
        <position position="120"/>
    </location>
</feature>